<protein>
    <submittedName>
        <fullName evidence="3">Citrate lyase beta subunit</fullName>
    </submittedName>
</protein>
<dbReference type="GO" id="GO:0016829">
    <property type="term" value="F:lyase activity"/>
    <property type="evidence" value="ECO:0007669"/>
    <property type="project" value="UniProtKB-KW"/>
</dbReference>
<name>A0ABR7INJ7_9CLOT</name>
<dbReference type="InterPro" id="IPR005000">
    <property type="entry name" value="Aldolase/citrate-lyase_domain"/>
</dbReference>
<evidence type="ECO:0000259" key="2">
    <source>
        <dbReference type="Pfam" id="PF03328"/>
    </source>
</evidence>
<dbReference type="SUPFAM" id="SSF51621">
    <property type="entry name" value="Phosphoenolpyruvate/pyruvate domain"/>
    <property type="match status" value="1"/>
</dbReference>
<feature type="domain" description="HpcH/HpaI aldolase/citrate lyase" evidence="2">
    <location>
        <begin position="65"/>
        <end position="173"/>
    </location>
</feature>
<keyword evidence="1" id="KW-0479">Metal-binding</keyword>
<evidence type="ECO:0000313" key="4">
    <source>
        <dbReference type="Proteomes" id="UP000649151"/>
    </source>
</evidence>
<evidence type="ECO:0000313" key="3">
    <source>
        <dbReference type="EMBL" id="MBC5786697.1"/>
    </source>
</evidence>
<proteinExistence type="predicted"/>
<dbReference type="Pfam" id="PF03328">
    <property type="entry name" value="HpcH_HpaI"/>
    <property type="match status" value="1"/>
</dbReference>
<dbReference type="RefSeq" id="WP_069989189.1">
    <property type="nucleotide sequence ID" value="NZ_JACOQK010000001.1"/>
</dbReference>
<dbReference type="Gene3D" id="3.20.20.60">
    <property type="entry name" value="Phosphoenolpyruvate-binding domains"/>
    <property type="match status" value="1"/>
</dbReference>
<keyword evidence="4" id="KW-1185">Reference proteome</keyword>
<dbReference type="InterPro" id="IPR040442">
    <property type="entry name" value="Pyrv_kinase-like_dom_sf"/>
</dbReference>
<evidence type="ECO:0000256" key="1">
    <source>
        <dbReference type="ARBA" id="ARBA00022723"/>
    </source>
</evidence>
<keyword evidence="3" id="KW-0456">Lyase</keyword>
<organism evidence="3 4">
    <name type="scientific">Clostridium facile</name>
    <dbReference type="NCBI Taxonomy" id="2763035"/>
    <lineage>
        <taxon>Bacteria</taxon>
        <taxon>Bacillati</taxon>
        <taxon>Bacillota</taxon>
        <taxon>Clostridia</taxon>
        <taxon>Eubacteriales</taxon>
        <taxon>Clostridiaceae</taxon>
        <taxon>Clostridium</taxon>
    </lineage>
</organism>
<dbReference type="Proteomes" id="UP000649151">
    <property type="component" value="Unassembled WGS sequence"/>
</dbReference>
<comment type="caution">
    <text evidence="3">The sequence shown here is derived from an EMBL/GenBank/DDBJ whole genome shotgun (WGS) entry which is preliminary data.</text>
</comment>
<sequence length="263" mass="29499">MNAENKRMLQIIKELREEYGMIAIKAEFEAEGSRLDELIMLNQVVFCGNTKLNIKIGGCEAMRDIEQCKLLDASGIMAPMIETPFAMKKFKDAANKAYADHIENIEWIINAETVTCAQNFSDILNVAKGFLNTVVVGRSDLSASMGVSRDKIDGEAVFQQVLQLCEMAKKEGLVSSIGGGISIDTVPFLMKLGDSIDLFETRKVVLPRPDSEAKATRMISLALEFELSYLRNKHQFYHHMATEDLARMKALEERLKENGLKLR</sequence>
<dbReference type="EMBL" id="JACOQK010000001">
    <property type="protein sequence ID" value="MBC5786697.1"/>
    <property type="molecule type" value="Genomic_DNA"/>
</dbReference>
<reference evidence="3 4" key="1">
    <citation type="submission" date="2020-08" db="EMBL/GenBank/DDBJ databases">
        <title>Genome public.</title>
        <authorList>
            <person name="Liu C."/>
            <person name="Sun Q."/>
        </authorList>
    </citation>
    <scope>NUCLEOTIDE SEQUENCE [LARGE SCALE GENOMIC DNA]</scope>
    <source>
        <strain evidence="3 4">NSJ-27</strain>
    </source>
</reference>
<gene>
    <name evidence="3" type="ORF">H8Z77_01470</name>
</gene>
<accession>A0ABR7INJ7</accession>
<dbReference type="InterPro" id="IPR015813">
    <property type="entry name" value="Pyrv/PenolPyrv_kinase-like_dom"/>
</dbReference>